<dbReference type="EMBL" id="FNHI01000001">
    <property type="protein sequence ID" value="SDL75274.1"/>
    <property type="molecule type" value="Genomic_DNA"/>
</dbReference>
<keyword evidence="2" id="KW-1185">Reference proteome</keyword>
<organism evidence="1 2">
    <name type="scientific">Streptomyces wuyuanensis</name>
    <dbReference type="NCBI Taxonomy" id="1196353"/>
    <lineage>
        <taxon>Bacteria</taxon>
        <taxon>Bacillati</taxon>
        <taxon>Actinomycetota</taxon>
        <taxon>Actinomycetes</taxon>
        <taxon>Kitasatosporales</taxon>
        <taxon>Streptomycetaceae</taxon>
        <taxon>Streptomyces</taxon>
    </lineage>
</organism>
<name>A0A1G9MMA8_9ACTN</name>
<sequence length="29" mass="3536">MKRIANALFGVARDIVWLGQTLWYSWQRR</sequence>
<dbReference type="Proteomes" id="UP000199063">
    <property type="component" value="Unassembled WGS sequence"/>
</dbReference>
<evidence type="ECO:0000313" key="2">
    <source>
        <dbReference type="Proteomes" id="UP000199063"/>
    </source>
</evidence>
<proteinExistence type="predicted"/>
<evidence type="ECO:0000313" key="1">
    <source>
        <dbReference type="EMBL" id="SDL75274.1"/>
    </source>
</evidence>
<protein>
    <submittedName>
        <fullName evidence="1">Uncharacterized protein</fullName>
    </submittedName>
</protein>
<accession>A0A1G9MMA8</accession>
<dbReference type="STRING" id="1196353.SAMN05444921_101172"/>
<reference evidence="2" key="1">
    <citation type="submission" date="2016-10" db="EMBL/GenBank/DDBJ databases">
        <authorList>
            <person name="Varghese N."/>
            <person name="Submissions S."/>
        </authorList>
    </citation>
    <scope>NUCLEOTIDE SEQUENCE [LARGE SCALE GENOMIC DNA]</scope>
    <source>
        <strain evidence="2">CGMCC 4.7042</strain>
    </source>
</reference>
<gene>
    <name evidence="1" type="ORF">SAMN05444921_101172</name>
</gene>
<dbReference type="AlphaFoldDB" id="A0A1G9MMA8"/>